<dbReference type="OrthoDB" id="122438at2759"/>
<reference evidence="4 5" key="1">
    <citation type="journal article" date="2017" name="Genome Biol. Evol.">
        <title>Phytophthora megakarya and P. palmivora, closely related causal agents of cacao black pod rot, underwent increases in genome sizes and gene numbers by different mechanisms.</title>
        <authorList>
            <person name="Ali S.S."/>
            <person name="Shao J."/>
            <person name="Lary D.J."/>
            <person name="Kronmiller B."/>
            <person name="Shen D."/>
            <person name="Strem M.D."/>
            <person name="Amoako-Attah I."/>
            <person name="Akrofi A.Y."/>
            <person name="Begoude B.A."/>
            <person name="Ten Hoopen G.M."/>
            <person name="Coulibaly K."/>
            <person name="Kebe B.I."/>
            <person name="Melnick R.L."/>
            <person name="Guiltinan M.J."/>
            <person name="Tyler B.M."/>
            <person name="Meinhardt L.W."/>
            <person name="Bailey B.A."/>
        </authorList>
    </citation>
    <scope>NUCLEOTIDE SEQUENCE [LARGE SCALE GENOMIC DNA]</scope>
    <source>
        <strain evidence="5">sbr112.9</strain>
    </source>
</reference>
<dbReference type="AlphaFoldDB" id="A0A2P4Y8J2"/>
<sequence>MFEVYCGKQELPQDGVLSDYNSGPAAVMRNLREVFGPEEPGAGEMRLIVTDCFYTSVSLAMQMLTLGFYSIGTVQIDHLGLPVSLVGQKKEGENKKTKPQKNRPGTFEVAGNLKVPGLRALRRWDSKAVYMLASGGSVEMDRVVWLNKQTGQQAEVACPRVLKDYQTLMGGVDAHDQLRLQRYALLSWTYMLSLLLIMYVHVTSDTRCNLPSNTRYTYKSLFLGLVDLAVINAYIVFNARRAGTGQKKINHIKFLKQLHLELYQLRDEDCEGLRYIAIDRVEMTPSKSSSHSQCPEHKRVQNDEWQPGNNQTGRKRRT</sequence>
<dbReference type="InterPro" id="IPR029526">
    <property type="entry name" value="PGBD"/>
</dbReference>
<feature type="transmembrane region" description="Helical" evidence="2">
    <location>
        <begin position="221"/>
        <end position="239"/>
    </location>
</feature>
<proteinExistence type="predicted"/>
<feature type="transmembrane region" description="Helical" evidence="2">
    <location>
        <begin position="183"/>
        <end position="201"/>
    </location>
</feature>
<keyword evidence="2" id="KW-1133">Transmembrane helix</keyword>
<evidence type="ECO:0000259" key="3">
    <source>
        <dbReference type="Pfam" id="PF13843"/>
    </source>
</evidence>
<dbReference type="PANTHER" id="PTHR46599:SF3">
    <property type="entry name" value="PIGGYBAC TRANSPOSABLE ELEMENT-DERIVED PROTEIN 4"/>
    <property type="match status" value="1"/>
</dbReference>
<dbReference type="Pfam" id="PF13843">
    <property type="entry name" value="DDE_Tnp_1_7"/>
    <property type="match status" value="1"/>
</dbReference>
<dbReference type="EMBL" id="NCKW01004927">
    <property type="protein sequence ID" value="POM74126.1"/>
    <property type="molecule type" value="Genomic_DNA"/>
</dbReference>
<comment type="caution">
    <text evidence="4">The sequence shown here is derived from an EMBL/GenBank/DDBJ whole genome shotgun (WGS) entry which is preliminary data.</text>
</comment>
<accession>A0A2P4Y8J2</accession>
<protein>
    <recommendedName>
        <fullName evidence="3">PiggyBac transposable element-derived protein domain-containing protein</fullName>
    </recommendedName>
</protein>
<feature type="region of interest" description="Disordered" evidence="1">
    <location>
        <begin position="285"/>
        <end position="318"/>
    </location>
</feature>
<gene>
    <name evidence="4" type="ORF">PHPALM_8959</name>
</gene>
<name>A0A2P4Y8J2_9STRA</name>
<dbReference type="Proteomes" id="UP000237271">
    <property type="component" value="Unassembled WGS sequence"/>
</dbReference>
<dbReference type="PANTHER" id="PTHR46599">
    <property type="entry name" value="PIGGYBAC TRANSPOSABLE ELEMENT-DERIVED PROTEIN 4"/>
    <property type="match status" value="1"/>
</dbReference>
<keyword evidence="2" id="KW-0472">Membrane</keyword>
<evidence type="ECO:0000256" key="2">
    <source>
        <dbReference type="SAM" id="Phobius"/>
    </source>
</evidence>
<feature type="compositionally biased region" description="Polar residues" evidence="1">
    <location>
        <begin position="303"/>
        <end position="312"/>
    </location>
</feature>
<keyword evidence="2" id="KW-0812">Transmembrane</keyword>
<organism evidence="4 5">
    <name type="scientific">Phytophthora palmivora</name>
    <dbReference type="NCBI Taxonomy" id="4796"/>
    <lineage>
        <taxon>Eukaryota</taxon>
        <taxon>Sar</taxon>
        <taxon>Stramenopiles</taxon>
        <taxon>Oomycota</taxon>
        <taxon>Peronosporomycetes</taxon>
        <taxon>Peronosporales</taxon>
        <taxon>Peronosporaceae</taxon>
        <taxon>Phytophthora</taxon>
    </lineage>
</organism>
<keyword evidence="5" id="KW-1185">Reference proteome</keyword>
<evidence type="ECO:0000256" key="1">
    <source>
        <dbReference type="SAM" id="MobiDB-lite"/>
    </source>
</evidence>
<evidence type="ECO:0000313" key="4">
    <source>
        <dbReference type="EMBL" id="POM74126.1"/>
    </source>
</evidence>
<evidence type="ECO:0000313" key="5">
    <source>
        <dbReference type="Proteomes" id="UP000237271"/>
    </source>
</evidence>
<feature type="domain" description="PiggyBac transposable element-derived protein" evidence="3">
    <location>
        <begin position="24"/>
        <end position="189"/>
    </location>
</feature>